<dbReference type="GO" id="GO:0006660">
    <property type="term" value="P:phosphatidylserine catabolic process"/>
    <property type="evidence" value="ECO:0007669"/>
    <property type="project" value="TreeGrafter"/>
</dbReference>
<reference evidence="4" key="2">
    <citation type="submission" date="2020-10" db="UniProtKB">
        <authorList>
            <consortium name="WormBaseParasite"/>
        </authorList>
    </citation>
    <scope>IDENTIFICATION</scope>
</reference>
<evidence type="ECO:0000313" key="4">
    <source>
        <dbReference type="WBParaSite" id="Pan_g13351.t2"/>
    </source>
</evidence>
<organism evidence="3 4">
    <name type="scientific">Panagrellus redivivus</name>
    <name type="common">Microworm</name>
    <dbReference type="NCBI Taxonomy" id="6233"/>
    <lineage>
        <taxon>Eukaryota</taxon>
        <taxon>Metazoa</taxon>
        <taxon>Ecdysozoa</taxon>
        <taxon>Nematoda</taxon>
        <taxon>Chromadorea</taxon>
        <taxon>Rhabditida</taxon>
        <taxon>Tylenchina</taxon>
        <taxon>Panagrolaimomorpha</taxon>
        <taxon>Panagrolaimoidea</taxon>
        <taxon>Panagrolaimidae</taxon>
        <taxon>Panagrellus</taxon>
    </lineage>
</organism>
<evidence type="ECO:0000256" key="1">
    <source>
        <dbReference type="SAM" id="Phobius"/>
    </source>
</evidence>
<dbReference type="Gene3D" id="3.40.50.1820">
    <property type="entry name" value="alpha/beta hydrolase"/>
    <property type="match status" value="1"/>
</dbReference>
<dbReference type="InterPro" id="IPR022742">
    <property type="entry name" value="Hydrolase_4"/>
</dbReference>
<dbReference type="Proteomes" id="UP000492821">
    <property type="component" value="Unassembled WGS sequence"/>
</dbReference>
<evidence type="ECO:0000313" key="3">
    <source>
        <dbReference type="Proteomes" id="UP000492821"/>
    </source>
</evidence>
<dbReference type="InterPro" id="IPR029058">
    <property type="entry name" value="AB_hydrolase_fold"/>
</dbReference>
<dbReference type="GO" id="GO:0047372">
    <property type="term" value="F:monoacylglycerol lipase activity"/>
    <property type="evidence" value="ECO:0007669"/>
    <property type="project" value="TreeGrafter"/>
</dbReference>
<dbReference type="PANTHER" id="PTHR12277:SF194">
    <property type="entry name" value="FI04476P"/>
    <property type="match status" value="1"/>
</dbReference>
<dbReference type="GO" id="GO:0004622">
    <property type="term" value="F:phosphatidylcholine lysophospholipase activity"/>
    <property type="evidence" value="ECO:0007669"/>
    <property type="project" value="TreeGrafter"/>
</dbReference>
<feature type="transmembrane region" description="Helical" evidence="1">
    <location>
        <begin position="21"/>
        <end position="39"/>
    </location>
</feature>
<reference evidence="3" key="1">
    <citation type="journal article" date="2013" name="Genetics">
        <title>The draft genome and transcriptome of Panagrellus redivivus are shaped by the harsh demands of a free-living lifestyle.</title>
        <authorList>
            <person name="Srinivasan J."/>
            <person name="Dillman A.R."/>
            <person name="Macchietto M.G."/>
            <person name="Heikkinen L."/>
            <person name="Lakso M."/>
            <person name="Fracchia K.M."/>
            <person name="Antoshechkin I."/>
            <person name="Mortazavi A."/>
            <person name="Wong G."/>
            <person name="Sternberg P.W."/>
        </authorList>
    </citation>
    <scope>NUCLEOTIDE SEQUENCE [LARGE SCALE GENOMIC DNA]</scope>
    <source>
        <strain evidence="3">MT8872</strain>
    </source>
</reference>
<protein>
    <submittedName>
        <fullName evidence="4">Lysophosphatidylserine lipase ABHD12</fullName>
    </submittedName>
</protein>
<dbReference type="GO" id="GO:0005789">
    <property type="term" value="C:endoplasmic reticulum membrane"/>
    <property type="evidence" value="ECO:0007669"/>
    <property type="project" value="TreeGrafter"/>
</dbReference>
<keyword evidence="3" id="KW-1185">Reference proteome</keyword>
<sequence length="376" mass="42650">MGRECLSYSCSLAFAILRRSFYLAVLPLAGLYVLVPLLFQTVPEFMQHAFFLNFVKVPFLDYTNLTYHGVAHLGRNFRLPEIGARVLCKGEEPVLGVWHVLPASLSRRLEAEIEAGTRKPLTDADYEALLDAESHGVVVYFHGNSFDRTNAHRVDLYNRLADLDFHVLAIDYRGYGDSTGFPSEDGLIEDAHFIYNYARARAPTKNIYVWGHSMGTGVSARFVAELSDLGIPPVGTVLESPFNNLHDVVTHHPLSRPYRWLGERFNRLIVDRWVDSGLVMHSDERIVKHKAPLLILHAADDHIIPVKLGKKLFEAADKAGVDVKYVEFEANLGLRHKFIHKAPHLADILKEFFQRCEAFTTSRKPTKRHEEVHIDA</sequence>
<dbReference type="AlphaFoldDB" id="A0A7E4UWR6"/>
<dbReference type="WBParaSite" id="Pan_g13351.t2">
    <property type="protein sequence ID" value="Pan_g13351.t2"/>
    <property type="gene ID" value="Pan_g13351"/>
</dbReference>
<keyword evidence="1" id="KW-0812">Transmembrane</keyword>
<name>A0A7E4UWR6_PANRE</name>
<dbReference type="SUPFAM" id="SSF53474">
    <property type="entry name" value="alpha/beta-Hydrolases"/>
    <property type="match status" value="1"/>
</dbReference>
<keyword evidence="1" id="KW-0472">Membrane</keyword>
<dbReference type="PANTHER" id="PTHR12277">
    <property type="entry name" value="ALPHA/BETA HYDROLASE DOMAIN-CONTAINING PROTEIN"/>
    <property type="match status" value="1"/>
</dbReference>
<evidence type="ECO:0000259" key="2">
    <source>
        <dbReference type="Pfam" id="PF12146"/>
    </source>
</evidence>
<keyword evidence="1" id="KW-1133">Transmembrane helix</keyword>
<feature type="domain" description="Serine aminopeptidase S33" evidence="2">
    <location>
        <begin position="133"/>
        <end position="284"/>
    </location>
</feature>
<proteinExistence type="predicted"/>
<dbReference type="Pfam" id="PF12146">
    <property type="entry name" value="Hydrolase_4"/>
    <property type="match status" value="1"/>
</dbReference>
<dbReference type="GO" id="GO:0052651">
    <property type="term" value="P:monoacylglycerol catabolic process"/>
    <property type="evidence" value="ECO:0007669"/>
    <property type="project" value="TreeGrafter"/>
</dbReference>
<accession>A0A7E4UWR6</accession>